<evidence type="ECO:0000313" key="2">
    <source>
        <dbReference type="EMBL" id="KZN11453.1"/>
    </source>
</evidence>
<proteinExistence type="predicted"/>
<dbReference type="Gramene" id="KZN11453">
    <property type="protein sequence ID" value="KZN11453"/>
    <property type="gene ID" value="DCAR_004109"/>
</dbReference>
<dbReference type="AlphaFoldDB" id="A0A162B8V7"/>
<dbReference type="Gene3D" id="3.60.20.10">
    <property type="entry name" value="Glutamine Phosphoribosylpyrophosphate, subunit 1, domain 1"/>
    <property type="match status" value="1"/>
</dbReference>
<gene>
    <name evidence="2" type="ORF">DCAR_004109</name>
</gene>
<dbReference type="OMA" id="QMMPRVG"/>
<organism evidence="2">
    <name type="scientific">Daucus carota subsp. sativus</name>
    <name type="common">Carrot</name>
    <dbReference type="NCBI Taxonomy" id="79200"/>
    <lineage>
        <taxon>Eukaryota</taxon>
        <taxon>Viridiplantae</taxon>
        <taxon>Streptophyta</taxon>
        <taxon>Embryophyta</taxon>
        <taxon>Tracheophyta</taxon>
        <taxon>Spermatophyta</taxon>
        <taxon>Magnoliopsida</taxon>
        <taxon>eudicotyledons</taxon>
        <taxon>Gunneridae</taxon>
        <taxon>Pentapetalae</taxon>
        <taxon>asterids</taxon>
        <taxon>campanulids</taxon>
        <taxon>Apiales</taxon>
        <taxon>Apiaceae</taxon>
        <taxon>Apioideae</taxon>
        <taxon>Scandiceae</taxon>
        <taxon>Daucinae</taxon>
        <taxon>Daucus</taxon>
        <taxon>Daucus sect. Daucus</taxon>
    </lineage>
</organism>
<comment type="caution">
    <text evidence="2">The sequence shown here is derived from an EMBL/GenBank/DDBJ whole genome shotgun (WGS) entry which is preliminary data.</text>
</comment>
<dbReference type="Pfam" id="PF12481">
    <property type="entry name" value="DUF3700"/>
    <property type="match status" value="1"/>
</dbReference>
<accession>A0A162B8V7</accession>
<evidence type="ECO:0000259" key="1">
    <source>
        <dbReference type="SMART" id="SM01172"/>
    </source>
</evidence>
<dbReference type="InterPro" id="IPR029055">
    <property type="entry name" value="Ntn_hydrolases_N"/>
</dbReference>
<dbReference type="OrthoDB" id="2019121at2759"/>
<dbReference type="SUPFAM" id="SSF56235">
    <property type="entry name" value="N-terminal nucleophile aminohydrolases (Ntn hydrolases)"/>
    <property type="match status" value="1"/>
</dbReference>
<dbReference type="STRING" id="79200.A0A162B8V7"/>
<sequence>MLGIFNKELVNAPKELNSPLPPMEGSAKRVTQKPKQVDPQECLKGFLSAHSNAFSLSFANNGAALAFAPPAHPNQRLFSGVDDIYCSFLGSLNNLSSLNKQYGLSKCGNEALFVIEAYKTLRDRGPYPVHQVLKDLEGSFGFVLFDTKASTVFVSLSGDGGVKLFWGIASDGSVMISDDLDLIKASCAKSFAPFPTGCMYHSEGGLMSFEHPTNKLMAMPRVDSEGLMCGSNFKVDVYSKTKSMPRVGSEANWAAVWGQQAEHL</sequence>
<dbReference type="PANTHER" id="PTHR45952:SF6">
    <property type="entry name" value="STEM-SPECIFIC PROTEIN TSJT1-LIKE"/>
    <property type="match status" value="1"/>
</dbReference>
<dbReference type="PANTHER" id="PTHR45952">
    <property type="entry name" value="ALUMINUM INDUCED PROTEIN WITH YGL AND LRDR MOTIFS"/>
    <property type="match status" value="1"/>
</dbReference>
<dbReference type="KEGG" id="dcr:108225044"/>
<reference evidence="2" key="1">
    <citation type="journal article" date="2016" name="Nat. Genet.">
        <title>A high-quality carrot genome assembly provides new insights into carotenoid accumulation and asterid genome evolution.</title>
        <authorList>
            <person name="Iorizzo M."/>
            <person name="Ellison S."/>
            <person name="Senalik D."/>
            <person name="Zeng P."/>
            <person name="Satapoomin P."/>
            <person name="Huang J."/>
            <person name="Bowman M."/>
            <person name="Iovene M."/>
            <person name="Sanseverino W."/>
            <person name="Cavagnaro P."/>
            <person name="Yildiz M."/>
            <person name="Macko-Podgorni A."/>
            <person name="Moranska E."/>
            <person name="Grzebelus E."/>
            <person name="Grzebelus D."/>
            <person name="Ashrafi H."/>
            <person name="Zheng Z."/>
            <person name="Cheng S."/>
            <person name="Spooner D."/>
            <person name="Van Deynze A."/>
            <person name="Simon P."/>
        </authorList>
    </citation>
    <scope>NUCLEOTIDE SEQUENCE [LARGE SCALE GENOMIC DNA]</scope>
    <source>
        <tissue evidence="2">Leaf</tissue>
    </source>
</reference>
<feature type="domain" description="DUF3700" evidence="1">
    <location>
        <begin position="2"/>
        <end position="235"/>
    </location>
</feature>
<dbReference type="InterPro" id="IPR024286">
    <property type="entry name" value="DUF3700"/>
</dbReference>
<name>A0A162B8V7_DAUCS</name>
<dbReference type="EMBL" id="LNRQ01000001">
    <property type="protein sequence ID" value="KZN11453.1"/>
    <property type="molecule type" value="Genomic_DNA"/>
</dbReference>
<dbReference type="SMART" id="SM01172">
    <property type="entry name" value="DUF3700"/>
    <property type="match status" value="1"/>
</dbReference>
<dbReference type="InterPro" id="IPR044828">
    <property type="entry name" value="TSJT1-like"/>
</dbReference>
<protein>
    <recommendedName>
        <fullName evidence="1">DUF3700 domain-containing protein</fullName>
    </recommendedName>
</protein>